<evidence type="ECO:0000256" key="11">
    <source>
        <dbReference type="ARBA" id="ARBA00037777"/>
    </source>
</evidence>
<feature type="transmembrane region" description="Helical" evidence="14">
    <location>
        <begin position="258"/>
        <end position="279"/>
    </location>
</feature>
<reference evidence="16" key="1">
    <citation type="submission" date="2020-06" db="EMBL/GenBank/DDBJ databases">
        <authorList>
            <consortium name="Wellcome Sanger Institute Data Sharing"/>
        </authorList>
    </citation>
    <scope>NUCLEOTIDE SEQUENCE [LARGE SCALE GENOMIC DNA]</scope>
</reference>
<dbReference type="SUPFAM" id="SSF103473">
    <property type="entry name" value="MFS general substrate transporter"/>
    <property type="match status" value="1"/>
</dbReference>
<dbReference type="Proteomes" id="UP000694680">
    <property type="component" value="Chromosome 5"/>
</dbReference>
<keyword evidence="9 14" id="KW-1133">Transmembrane helix</keyword>
<feature type="transmembrane region" description="Helical" evidence="14">
    <location>
        <begin position="288"/>
        <end position="310"/>
    </location>
</feature>
<evidence type="ECO:0000256" key="4">
    <source>
        <dbReference type="ARBA" id="ARBA00007004"/>
    </source>
</evidence>
<dbReference type="Gene3D" id="1.20.1250.20">
    <property type="entry name" value="MFS general substrate transporter like domains"/>
    <property type="match status" value="2"/>
</dbReference>
<comment type="subcellular location">
    <subcellularLocation>
        <location evidence="3">Cytoplasm</location>
        <location evidence="3">Perinuclear region</location>
    </subcellularLocation>
    <subcellularLocation>
        <location evidence="2">Endomembrane system</location>
        <topology evidence="2">Multi-pass membrane protein</topology>
    </subcellularLocation>
</comment>
<dbReference type="CTD" id="81031"/>
<evidence type="ECO:0000256" key="7">
    <source>
        <dbReference type="ARBA" id="ARBA00022597"/>
    </source>
</evidence>
<feature type="transmembrane region" description="Helical" evidence="14">
    <location>
        <begin position="48"/>
        <end position="70"/>
    </location>
</feature>
<organism evidence="16 17">
    <name type="scientific">Gouania willdenowi</name>
    <name type="common">Blunt-snouted clingfish</name>
    <name type="synonym">Lepadogaster willdenowi</name>
    <dbReference type="NCBI Taxonomy" id="441366"/>
    <lineage>
        <taxon>Eukaryota</taxon>
        <taxon>Metazoa</taxon>
        <taxon>Chordata</taxon>
        <taxon>Craniata</taxon>
        <taxon>Vertebrata</taxon>
        <taxon>Euteleostomi</taxon>
        <taxon>Actinopterygii</taxon>
        <taxon>Neopterygii</taxon>
        <taxon>Teleostei</taxon>
        <taxon>Neoteleostei</taxon>
        <taxon>Acanthomorphata</taxon>
        <taxon>Ovalentaria</taxon>
        <taxon>Blenniimorphae</taxon>
        <taxon>Blenniiformes</taxon>
        <taxon>Gobiesocoidei</taxon>
        <taxon>Gobiesocidae</taxon>
        <taxon>Gobiesocinae</taxon>
        <taxon>Gouania</taxon>
    </lineage>
</organism>
<dbReference type="RefSeq" id="XP_028303104.1">
    <property type="nucleotide sequence ID" value="XM_028447303.1"/>
</dbReference>
<keyword evidence="10 14" id="KW-0472">Membrane</keyword>
<evidence type="ECO:0000256" key="6">
    <source>
        <dbReference type="ARBA" id="ARBA00022490"/>
    </source>
</evidence>
<comment type="similarity">
    <text evidence="4">Belongs to the major facilitator superfamily. Sugar transporter (TC 2.A.1.1) family. Glucose transporter subfamily.</text>
</comment>
<dbReference type="RefSeq" id="XP_028303105.1">
    <property type="nucleotide sequence ID" value="XM_028447304.1"/>
</dbReference>
<dbReference type="InterPro" id="IPR005829">
    <property type="entry name" value="Sugar_transporter_CS"/>
</dbReference>
<evidence type="ECO:0000256" key="12">
    <source>
        <dbReference type="ARBA" id="ARBA00039240"/>
    </source>
</evidence>
<evidence type="ECO:0000259" key="15">
    <source>
        <dbReference type="PROSITE" id="PS50850"/>
    </source>
</evidence>
<accession>A0A8C5DES5</accession>
<feature type="transmembrane region" description="Helical" evidence="14">
    <location>
        <begin position="339"/>
        <end position="364"/>
    </location>
</feature>
<evidence type="ECO:0000256" key="9">
    <source>
        <dbReference type="ARBA" id="ARBA00022989"/>
    </source>
</evidence>
<evidence type="ECO:0000256" key="13">
    <source>
        <dbReference type="ARBA" id="ARBA00042909"/>
    </source>
</evidence>
<protein>
    <recommendedName>
        <fullName evidence="12">Solute carrier family 2, facilitated glucose transporter member 10</fullName>
    </recommendedName>
    <alternativeName>
        <fullName evidence="13">Glucose transporter type 10</fullName>
    </alternativeName>
</protein>
<keyword evidence="6" id="KW-0963">Cytoplasm</keyword>
<evidence type="ECO:0000256" key="14">
    <source>
        <dbReference type="SAM" id="Phobius"/>
    </source>
</evidence>
<gene>
    <name evidence="16" type="primary">slc2a10</name>
</gene>
<dbReference type="PROSITE" id="PS00216">
    <property type="entry name" value="SUGAR_TRANSPORT_1"/>
    <property type="match status" value="2"/>
</dbReference>
<name>A0A8C5DES5_GOUWI</name>
<dbReference type="PANTHER" id="PTHR48023:SF7">
    <property type="entry name" value="SOLUTE CARRIER FAMILY 2, FACILITATED GLUCOSE TRANSPORTER MEMBER 10"/>
    <property type="match status" value="1"/>
</dbReference>
<comment type="catalytic activity">
    <reaction evidence="1">
        <text>D-glucose(out) = D-glucose(in)</text>
        <dbReference type="Rhea" id="RHEA:60376"/>
        <dbReference type="ChEBI" id="CHEBI:4167"/>
    </reaction>
</comment>
<evidence type="ECO:0000256" key="5">
    <source>
        <dbReference type="ARBA" id="ARBA00022448"/>
    </source>
</evidence>
<keyword evidence="8 14" id="KW-0812">Transmembrane</keyword>
<dbReference type="PRINTS" id="PR00171">
    <property type="entry name" value="SUGRTRNSPORT"/>
</dbReference>
<feature type="transmembrane region" description="Helical" evidence="14">
    <location>
        <begin position="376"/>
        <end position="396"/>
    </location>
</feature>
<evidence type="ECO:0000256" key="1">
    <source>
        <dbReference type="ARBA" id="ARBA00000618"/>
    </source>
</evidence>
<keyword evidence="17" id="KW-1185">Reference proteome</keyword>
<proteinExistence type="inferred from homology"/>
<dbReference type="InterPro" id="IPR020846">
    <property type="entry name" value="MFS_dom"/>
</dbReference>
<dbReference type="GO" id="GO:0016020">
    <property type="term" value="C:membrane"/>
    <property type="evidence" value="ECO:0007669"/>
    <property type="project" value="InterPro"/>
</dbReference>
<dbReference type="GO" id="GO:0012505">
    <property type="term" value="C:endomembrane system"/>
    <property type="evidence" value="ECO:0007669"/>
    <property type="project" value="UniProtKB-SubCell"/>
</dbReference>
<dbReference type="FunFam" id="1.20.1250.20:FF:000164">
    <property type="entry name" value="solute carrier family 2, facilitated glucose transporter member 10"/>
    <property type="match status" value="1"/>
</dbReference>
<dbReference type="GO" id="GO:0072359">
    <property type="term" value="P:circulatory system development"/>
    <property type="evidence" value="ECO:0007669"/>
    <property type="project" value="TreeGrafter"/>
</dbReference>
<keyword evidence="5" id="KW-0813">Transport</keyword>
<dbReference type="PROSITE" id="PS50850">
    <property type="entry name" value="MFS"/>
    <property type="match status" value="1"/>
</dbReference>
<dbReference type="OrthoDB" id="4142200at2759"/>
<evidence type="ECO:0000256" key="8">
    <source>
        <dbReference type="ARBA" id="ARBA00022692"/>
    </source>
</evidence>
<feature type="transmembrane region" description="Helical" evidence="14">
    <location>
        <begin position="105"/>
        <end position="124"/>
    </location>
</feature>
<dbReference type="InterPro" id="IPR005828">
    <property type="entry name" value="MFS_sugar_transport-like"/>
</dbReference>
<dbReference type="GO" id="GO:0048471">
    <property type="term" value="C:perinuclear region of cytoplasm"/>
    <property type="evidence" value="ECO:0007669"/>
    <property type="project" value="UniProtKB-SubCell"/>
</dbReference>
<evidence type="ECO:0000256" key="10">
    <source>
        <dbReference type="ARBA" id="ARBA00023136"/>
    </source>
</evidence>
<reference evidence="16" key="2">
    <citation type="submission" date="2025-08" db="UniProtKB">
        <authorList>
            <consortium name="Ensembl"/>
        </authorList>
    </citation>
    <scope>IDENTIFICATION</scope>
</reference>
<comment type="function">
    <text evidence="11">Facilitative glucose transporter required for the development of the cardiovascular system.</text>
</comment>
<dbReference type="GO" id="GO:0055056">
    <property type="term" value="F:D-glucose transmembrane transporter activity"/>
    <property type="evidence" value="ECO:0007669"/>
    <property type="project" value="TreeGrafter"/>
</dbReference>
<keyword evidence="7" id="KW-0762">Sugar transport</keyword>
<evidence type="ECO:0000256" key="2">
    <source>
        <dbReference type="ARBA" id="ARBA00004127"/>
    </source>
</evidence>
<dbReference type="AlphaFoldDB" id="A0A8C5DES5"/>
<evidence type="ECO:0000256" key="3">
    <source>
        <dbReference type="ARBA" id="ARBA00004556"/>
    </source>
</evidence>
<feature type="domain" description="Major facilitator superfamily (MFS) profile" evidence="15">
    <location>
        <begin position="9"/>
        <end position="430"/>
    </location>
</feature>
<feature type="transmembrane region" description="Helical" evidence="14">
    <location>
        <begin position="402"/>
        <end position="426"/>
    </location>
</feature>
<dbReference type="PANTHER" id="PTHR48023">
    <property type="entry name" value="D-XYLOSE-PROTON SYMPORTER-LIKE 2"/>
    <property type="match status" value="1"/>
</dbReference>
<evidence type="ECO:0000313" key="16">
    <source>
        <dbReference type="Ensembl" id="ENSGWIP00000004241.1"/>
    </source>
</evidence>
<dbReference type="InterPro" id="IPR050820">
    <property type="entry name" value="MFS_Sugar_Transporter"/>
</dbReference>
<evidence type="ECO:0000313" key="17">
    <source>
        <dbReference type="Proteomes" id="UP000694680"/>
    </source>
</evidence>
<feature type="transmembrane region" description="Helical" evidence="14">
    <location>
        <begin position="77"/>
        <end position="99"/>
    </location>
</feature>
<dbReference type="InterPro" id="IPR003663">
    <property type="entry name" value="Sugar/inositol_transpt"/>
</dbReference>
<feature type="transmembrane region" description="Helical" evidence="14">
    <location>
        <begin position="222"/>
        <end position="252"/>
    </location>
</feature>
<reference evidence="16" key="3">
    <citation type="submission" date="2025-09" db="UniProtKB">
        <authorList>
            <consortium name="Ensembl"/>
        </authorList>
    </citation>
    <scope>IDENTIFICATION</scope>
</reference>
<dbReference type="Ensembl" id="ENSGWIT00000004550.1">
    <property type="protein sequence ID" value="ENSGWIP00000004241.1"/>
    <property type="gene ID" value="ENSGWIG00000002279.1"/>
</dbReference>
<dbReference type="GeneID" id="114463631"/>
<dbReference type="InterPro" id="IPR036259">
    <property type="entry name" value="MFS_trans_sf"/>
</dbReference>
<dbReference type="GO" id="GO:1904659">
    <property type="term" value="P:D-glucose transmembrane transport"/>
    <property type="evidence" value="ECO:0007669"/>
    <property type="project" value="TreeGrafter"/>
</dbReference>
<feature type="transmembrane region" description="Helical" evidence="14">
    <location>
        <begin position="131"/>
        <end position="154"/>
    </location>
</feature>
<sequence length="473" mass="51053">MGVPTLTLACSVSTVGGLIYGYELGIISGALLQLKEDFHLSALQQEGVVSSLLIGALLGSVVGGCVIDGYGRRNSILLSNILVLGGTVLLLLGSFPTLVMGRVTVGLAVCISSMSCCIFVSELVTPEHRGFLVSLYEAGITVGVLAAYAINYILSGYPHGWKWMFGFVFAPTLIQLALIWCLSSNPKRESDDNDRNSNIKGISRPCFSSFYLFEDNMRTRTVLALGLVLFQQFTGQPNVLLYASTIFCSAGFQSGSSAALASIGLGCVKVVATGVSMVFSDRVGRRPLLISSCFIMALSLVIIGLLSGHLSEDVSVNATLPAELLHDPQPPREHTLVNWVLLLCLMAVVSAYAVGFGPMTWLLLSEIFPADVRGRAFAFTSCFNWAANLVVSFTFLNAIEMIGLSGVFLVYGTVAVAAGLFFFFLLPETKGRTLEDIDRDLSRFHHQQKCWSFSSSVDSPLHYQRVDCQVSII</sequence>
<feature type="transmembrane region" description="Helical" evidence="14">
    <location>
        <begin position="160"/>
        <end position="182"/>
    </location>
</feature>
<dbReference type="Pfam" id="PF00083">
    <property type="entry name" value="Sugar_tr"/>
    <property type="match status" value="1"/>
</dbReference>